<evidence type="ECO:0000313" key="2">
    <source>
        <dbReference type="Proteomes" id="UP000324222"/>
    </source>
</evidence>
<dbReference type="AlphaFoldDB" id="A0A5B7GPY1"/>
<name>A0A5B7GPY1_PORTR</name>
<protein>
    <submittedName>
        <fullName evidence="1">Uncharacterized protein</fullName>
    </submittedName>
</protein>
<dbReference type="Proteomes" id="UP000324222">
    <property type="component" value="Unassembled WGS sequence"/>
</dbReference>
<organism evidence="1 2">
    <name type="scientific">Portunus trituberculatus</name>
    <name type="common">Swimming crab</name>
    <name type="synonym">Neptunus trituberculatus</name>
    <dbReference type="NCBI Taxonomy" id="210409"/>
    <lineage>
        <taxon>Eukaryota</taxon>
        <taxon>Metazoa</taxon>
        <taxon>Ecdysozoa</taxon>
        <taxon>Arthropoda</taxon>
        <taxon>Crustacea</taxon>
        <taxon>Multicrustacea</taxon>
        <taxon>Malacostraca</taxon>
        <taxon>Eumalacostraca</taxon>
        <taxon>Eucarida</taxon>
        <taxon>Decapoda</taxon>
        <taxon>Pleocyemata</taxon>
        <taxon>Brachyura</taxon>
        <taxon>Eubrachyura</taxon>
        <taxon>Portunoidea</taxon>
        <taxon>Portunidae</taxon>
        <taxon>Portuninae</taxon>
        <taxon>Portunus</taxon>
    </lineage>
</organism>
<gene>
    <name evidence="1" type="ORF">E2C01_053294</name>
</gene>
<sequence length="85" mass="9256">MAGNLGEEASILKGQEVKLQTGPFLAAWQVSGPAEGRWVRSLPLVSRRGKMRCPDTLHDKRLSMRALGSEGSPSARVRILSTVRV</sequence>
<keyword evidence="2" id="KW-1185">Reference proteome</keyword>
<comment type="caution">
    <text evidence="1">The sequence shown here is derived from an EMBL/GenBank/DDBJ whole genome shotgun (WGS) entry which is preliminary data.</text>
</comment>
<reference evidence="1 2" key="1">
    <citation type="submission" date="2019-05" db="EMBL/GenBank/DDBJ databases">
        <title>Another draft genome of Portunus trituberculatus and its Hox gene families provides insights of decapod evolution.</title>
        <authorList>
            <person name="Jeong J.-H."/>
            <person name="Song I."/>
            <person name="Kim S."/>
            <person name="Choi T."/>
            <person name="Kim D."/>
            <person name="Ryu S."/>
            <person name="Kim W."/>
        </authorList>
    </citation>
    <scope>NUCLEOTIDE SEQUENCE [LARGE SCALE GENOMIC DNA]</scope>
    <source>
        <tissue evidence="1">Muscle</tissue>
    </source>
</reference>
<accession>A0A5B7GPY1</accession>
<proteinExistence type="predicted"/>
<dbReference type="EMBL" id="VSRR010016417">
    <property type="protein sequence ID" value="MPC59277.1"/>
    <property type="molecule type" value="Genomic_DNA"/>
</dbReference>
<evidence type="ECO:0000313" key="1">
    <source>
        <dbReference type="EMBL" id="MPC59277.1"/>
    </source>
</evidence>